<keyword evidence="7" id="KW-0325">Glycoprotein</keyword>
<dbReference type="InterPro" id="IPR015919">
    <property type="entry name" value="Cadherin-like_sf"/>
</dbReference>
<keyword evidence="2 10" id="KW-0812">Transmembrane</keyword>
<dbReference type="AlphaFoldDB" id="E4YPL6"/>
<dbReference type="EMBL" id="FN654969">
    <property type="protein sequence ID" value="CBY37412.1"/>
    <property type="molecule type" value="Genomic_DNA"/>
</dbReference>
<dbReference type="SMART" id="SM00112">
    <property type="entry name" value="CA"/>
    <property type="match status" value="4"/>
</dbReference>
<reference evidence="12" key="1">
    <citation type="journal article" date="2010" name="Science">
        <title>Plasticity of animal genome architecture unmasked by rapid evolution of a pelagic tunicate.</title>
        <authorList>
            <person name="Denoeud F."/>
            <person name="Henriet S."/>
            <person name="Mungpakdee S."/>
            <person name="Aury J.M."/>
            <person name="Da Silva C."/>
            <person name="Brinkmann H."/>
            <person name="Mikhaleva J."/>
            <person name="Olsen L.C."/>
            <person name="Jubin C."/>
            <person name="Canestro C."/>
            <person name="Bouquet J.M."/>
            <person name="Danks G."/>
            <person name="Poulain J."/>
            <person name="Campsteijn C."/>
            <person name="Adamski M."/>
            <person name="Cross I."/>
            <person name="Yadetie F."/>
            <person name="Muffato M."/>
            <person name="Louis A."/>
            <person name="Butcher S."/>
            <person name="Tsagkogeorga G."/>
            <person name="Konrad A."/>
            <person name="Singh S."/>
            <person name="Jensen M.F."/>
            <person name="Cong E.H."/>
            <person name="Eikeseth-Otteraa H."/>
            <person name="Noel B."/>
            <person name="Anthouard V."/>
            <person name="Porcel B.M."/>
            <person name="Kachouri-Lafond R."/>
            <person name="Nishino A."/>
            <person name="Ugolini M."/>
            <person name="Chourrout P."/>
            <person name="Nishida H."/>
            <person name="Aasland R."/>
            <person name="Huzurbazar S."/>
            <person name="Westhof E."/>
            <person name="Delsuc F."/>
            <person name="Lehrach H."/>
            <person name="Reinhardt R."/>
            <person name="Weissenbach J."/>
            <person name="Roy S.W."/>
            <person name="Artiguenave F."/>
            <person name="Postlethwait J.H."/>
            <person name="Manak J.R."/>
            <person name="Thompson E.M."/>
            <person name="Jaillon O."/>
            <person name="Du Pasquier L."/>
            <person name="Boudinot P."/>
            <person name="Liberles D.A."/>
            <person name="Volff J.N."/>
            <person name="Philippe H."/>
            <person name="Lenhard B."/>
            <person name="Roest Crollius H."/>
            <person name="Wincker P."/>
            <person name="Chourrout D."/>
        </authorList>
    </citation>
    <scope>NUCLEOTIDE SEQUENCE [LARGE SCALE GENOMIC DNA]</scope>
</reference>
<evidence type="ECO:0000256" key="6">
    <source>
        <dbReference type="ARBA" id="ARBA00023136"/>
    </source>
</evidence>
<evidence type="ECO:0000259" key="11">
    <source>
        <dbReference type="PROSITE" id="PS50268"/>
    </source>
</evidence>
<dbReference type="PRINTS" id="PR00205">
    <property type="entry name" value="CADHERIN"/>
</dbReference>
<dbReference type="InterPro" id="IPR020894">
    <property type="entry name" value="Cadherin_CS"/>
</dbReference>
<dbReference type="PROSITE" id="PS00232">
    <property type="entry name" value="CADHERIN_1"/>
    <property type="match status" value="1"/>
</dbReference>
<evidence type="ECO:0000256" key="8">
    <source>
        <dbReference type="PROSITE-ProRule" id="PRU00043"/>
    </source>
</evidence>
<dbReference type="Gene3D" id="2.60.40.60">
    <property type="entry name" value="Cadherins"/>
    <property type="match status" value="4"/>
</dbReference>
<dbReference type="SUPFAM" id="SSF49313">
    <property type="entry name" value="Cadherin-like"/>
    <property type="match status" value="4"/>
</dbReference>
<keyword evidence="3" id="KW-0677">Repeat</keyword>
<evidence type="ECO:0000256" key="3">
    <source>
        <dbReference type="ARBA" id="ARBA00022737"/>
    </source>
</evidence>
<dbReference type="PROSITE" id="PS50268">
    <property type="entry name" value="CADHERIN_2"/>
    <property type="match status" value="3"/>
</dbReference>
<comment type="subcellular location">
    <subcellularLocation>
        <location evidence="1">Membrane</location>
        <topology evidence="1">Single-pass membrane protein</topology>
    </subcellularLocation>
</comment>
<dbReference type="PANTHER" id="PTHR24028">
    <property type="entry name" value="CADHERIN-87A"/>
    <property type="match status" value="1"/>
</dbReference>
<evidence type="ECO:0000256" key="7">
    <source>
        <dbReference type="ARBA" id="ARBA00023180"/>
    </source>
</evidence>
<evidence type="ECO:0000256" key="4">
    <source>
        <dbReference type="ARBA" id="ARBA00022837"/>
    </source>
</evidence>
<feature type="domain" description="Cadherin" evidence="11">
    <location>
        <begin position="115"/>
        <end position="217"/>
    </location>
</feature>
<dbReference type="GO" id="GO:0005509">
    <property type="term" value="F:calcium ion binding"/>
    <property type="evidence" value="ECO:0007669"/>
    <property type="project" value="UniProtKB-UniRule"/>
</dbReference>
<dbReference type="CDD" id="cd11304">
    <property type="entry name" value="Cadherin_repeat"/>
    <property type="match status" value="4"/>
</dbReference>
<dbReference type="PANTHER" id="PTHR24028:SF146">
    <property type="entry name" value="CADHERIN 96CB, ISOFORM D-RELATED"/>
    <property type="match status" value="1"/>
</dbReference>
<keyword evidence="5 10" id="KW-1133">Transmembrane helix</keyword>
<evidence type="ECO:0000256" key="1">
    <source>
        <dbReference type="ARBA" id="ARBA00004167"/>
    </source>
</evidence>
<evidence type="ECO:0000256" key="10">
    <source>
        <dbReference type="SAM" id="Phobius"/>
    </source>
</evidence>
<dbReference type="GO" id="GO:0007156">
    <property type="term" value="P:homophilic cell adhesion via plasma membrane adhesion molecules"/>
    <property type="evidence" value="ECO:0007669"/>
    <property type="project" value="InterPro"/>
</dbReference>
<gene>
    <name evidence="12" type="ORF">GSOID_T00030520001</name>
</gene>
<keyword evidence="4 8" id="KW-0106">Calcium</keyword>
<proteinExistence type="predicted"/>
<dbReference type="GO" id="GO:0005886">
    <property type="term" value="C:plasma membrane"/>
    <property type="evidence" value="ECO:0007669"/>
    <property type="project" value="InterPro"/>
</dbReference>
<evidence type="ECO:0000256" key="9">
    <source>
        <dbReference type="SAM" id="MobiDB-lite"/>
    </source>
</evidence>
<name>E4YPL6_OIKDI</name>
<feature type="region of interest" description="Disordered" evidence="9">
    <location>
        <begin position="622"/>
        <end position="644"/>
    </location>
</feature>
<sequence length="729" mass="80325">MTRFPNFEFNFGSKTLDLCRQSVEDGIFAAPFIASDSDRESNLRYGLKNSASFSLEEKEEIDSFGSSKAQLKLKLIGESKAPEKMVVQVSDGLHQVEKTAIVNLVNDCAQNARFSQQLYKTTLPENVKNFATGIILSLDSMISTKRVEFRLTSEFARAHLAINDETGEIHLIKSLDYEITQRIRSVVELVDLDSNAIIDFTIIDIAVKDVNDNVPVITATVIPPATVNTDKVILREDFPTSVALAYFSASDADLASAGEVSLDLLMGKDYFELREGFLVLKTPLDRESQNLIDVSVSACDNGRPKKCAQSVLTFIVQDVNDNTPYFTMCPEEVIVSESQPPNKLLTVVRAFDNDNLPGVSSPNGIVSYSTSSSIVAVSSTGQVFLNQKLDRERVSSYAIAIEAFDGGSPAKFARCTFNLLVGDENDNAPVFDDATEFVKVIPNTLGKNEIVYDFTVVDADSGKNALFFLELEDDFDLFYINSENELRMARNFTASDPSRVNLKVRATDSGGLASEIAFAVEILPPEALMRSSTQELAIASICGLFSVILVLCLVIFCLKRKRKQQTYKFRNAEDKEEINASKQTLSNWTVEIKNDAALVKTGLIVEPSEDGSVLYKTRSHDHGSDFIPDSGRGESEKDSISSTMGPNCSKDCSIIGHSDTCWMPSSRNEEIICSSSSVVGYSREHLSKLSAQYISNQNRLANLTPICDQESHRSSGYLSSVDARTVHYC</sequence>
<dbReference type="InterPro" id="IPR050174">
    <property type="entry name" value="Protocadherin/Cadherin-CA"/>
</dbReference>
<evidence type="ECO:0000256" key="2">
    <source>
        <dbReference type="ARBA" id="ARBA00022692"/>
    </source>
</evidence>
<organism evidence="12">
    <name type="scientific">Oikopleura dioica</name>
    <name type="common">Tunicate</name>
    <dbReference type="NCBI Taxonomy" id="34765"/>
    <lineage>
        <taxon>Eukaryota</taxon>
        <taxon>Metazoa</taxon>
        <taxon>Chordata</taxon>
        <taxon>Tunicata</taxon>
        <taxon>Appendicularia</taxon>
        <taxon>Copelata</taxon>
        <taxon>Oikopleuridae</taxon>
        <taxon>Oikopleura</taxon>
    </lineage>
</organism>
<feature type="domain" description="Cadherin" evidence="11">
    <location>
        <begin position="226"/>
        <end position="326"/>
    </location>
</feature>
<dbReference type="Pfam" id="PF00028">
    <property type="entry name" value="Cadherin"/>
    <property type="match status" value="1"/>
</dbReference>
<feature type="transmembrane region" description="Helical" evidence="10">
    <location>
        <begin position="536"/>
        <end position="558"/>
    </location>
</feature>
<dbReference type="InterPro" id="IPR002126">
    <property type="entry name" value="Cadherin-like_dom"/>
</dbReference>
<keyword evidence="6 10" id="KW-0472">Membrane</keyword>
<protein>
    <recommendedName>
        <fullName evidence="11">Cadherin domain-containing protein</fullName>
    </recommendedName>
</protein>
<dbReference type="Proteomes" id="UP000011014">
    <property type="component" value="Unassembled WGS sequence"/>
</dbReference>
<evidence type="ECO:0000256" key="5">
    <source>
        <dbReference type="ARBA" id="ARBA00022989"/>
    </source>
</evidence>
<feature type="domain" description="Cadherin" evidence="11">
    <location>
        <begin position="327"/>
        <end position="431"/>
    </location>
</feature>
<evidence type="ECO:0000313" key="12">
    <source>
        <dbReference type="EMBL" id="CBY37412.1"/>
    </source>
</evidence>
<accession>E4YPL6</accession>